<feature type="transmembrane region" description="Helical" evidence="5">
    <location>
        <begin position="191"/>
        <end position="209"/>
    </location>
</feature>
<feature type="transmembrane region" description="Helical" evidence="5">
    <location>
        <begin position="130"/>
        <end position="152"/>
    </location>
</feature>
<evidence type="ECO:0000256" key="1">
    <source>
        <dbReference type="ARBA" id="ARBA00004141"/>
    </source>
</evidence>
<sequence>MRQGKEGSSQNIKARSIQALLLEIEAAATIGFKTYFRYIAWLISDIITTPAWLIMIIVPMLLFLPQEQWRDPLILNSFLWAMVLWDIVSSGLWTFGMAIRREQQTGTLEFLLLTNANRAILFSRNIFTRLFSLTLSVIYSFVFFVFLFGINIILLNPILTLVTLLSGLVASLGFGLLYGAAVFKYKNVGPLTNILQFLILGICGIFFPVTTLPEPLRLIAYPLPFTYTADLLRHYALGTPTIFSPGIEWALYVLEISVYLSLGLLALYLVEKNLKATGQLGAY</sequence>
<dbReference type="AlphaFoldDB" id="A0A7C1CE96"/>
<keyword evidence="3 5" id="KW-1133">Transmembrane helix</keyword>
<dbReference type="PANTHER" id="PTHR43229:SF6">
    <property type="entry name" value="ABC-TYPE MULTIDRUG TRANSPORT SYSTEM, PERMEASE COMPONENT"/>
    <property type="match status" value="1"/>
</dbReference>
<evidence type="ECO:0000313" key="7">
    <source>
        <dbReference type="EMBL" id="HDP15235.1"/>
    </source>
</evidence>
<feature type="transmembrane region" description="Helical" evidence="5">
    <location>
        <begin position="158"/>
        <end position="179"/>
    </location>
</feature>
<dbReference type="EMBL" id="DSAY01000099">
    <property type="protein sequence ID" value="HDP15235.1"/>
    <property type="molecule type" value="Genomic_DNA"/>
</dbReference>
<feature type="domain" description="ABC-2 type transporter transmembrane" evidence="6">
    <location>
        <begin position="77"/>
        <end position="265"/>
    </location>
</feature>
<dbReference type="PANTHER" id="PTHR43229">
    <property type="entry name" value="NODULATION PROTEIN J"/>
    <property type="match status" value="1"/>
</dbReference>
<protein>
    <submittedName>
        <fullName evidence="7">ABC transporter permease</fullName>
    </submittedName>
</protein>
<evidence type="ECO:0000256" key="4">
    <source>
        <dbReference type="ARBA" id="ARBA00023136"/>
    </source>
</evidence>
<dbReference type="InterPro" id="IPR051784">
    <property type="entry name" value="Nod_factor_ABC_transporter"/>
</dbReference>
<evidence type="ECO:0000256" key="2">
    <source>
        <dbReference type="ARBA" id="ARBA00022692"/>
    </source>
</evidence>
<keyword evidence="4 5" id="KW-0472">Membrane</keyword>
<name>A0A7C1CE96_9CREN</name>
<reference evidence="7" key="1">
    <citation type="journal article" date="2020" name="mSystems">
        <title>Genome- and Community-Level Interaction Insights into Carbon Utilization and Element Cycling Functions of Hydrothermarchaeota in Hydrothermal Sediment.</title>
        <authorList>
            <person name="Zhou Z."/>
            <person name="Liu Y."/>
            <person name="Xu W."/>
            <person name="Pan J."/>
            <person name="Luo Z.H."/>
            <person name="Li M."/>
        </authorList>
    </citation>
    <scope>NUCLEOTIDE SEQUENCE [LARGE SCALE GENOMIC DNA]</scope>
    <source>
        <strain evidence="7">SpSt-116</strain>
    </source>
</reference>
<evidence type="ECO:0000256" key="5">
    <source>
        <dbReference type="SAM" id="Phobius"/>
    </source>
</evidence>
<feature type="transmembrane region" description="Helical" evidence="5">
    <location>
        <begin position="74"/>
        <end position="95"/>
    </location>
</feature>
<dbReference type="InterPro" id="IPR013525">
    <property type="entry name" value="ABC2_TM"/>
</dbReference>
<keyword evidence="2 5" id="KW-0812">Transmembrane</keyword>
<proteinExistence type="predicted"/>
<evidence type="ECO:0000256" key="3">
    <source>
        <dbReference type="ARBA" id="ARBA00022989"/>
    </source>
</evidence>
<accession>A0A7C1CE96</accession>
<evidence type="ECO:0000259" key="6">
    <source>
        <dbReference type="Pfam" id="PF12698"/>
    </source>
</evidence>
<dbReference type="GO" id="GO:0016020">
    <property type="term" value="C:membrane"/>
    <property type="evidence" value="ECO:0007669"/>
    <property type="project" value="UniProtKB-SubCell"/>
</dbReference>
<feature type="transmembrane region" description="Helical" evidence="5">
    <location>
        <begin position="38"/>
        <end position="62"/>
    </location>
</feature>
<organism evidence="7">
    <name type="scientific">Thermofilum adornatum</name>
    <dbReference type="NCBI Taxonomy" id="1365176"/>
    <lineage>
        <taxon>Archaea</taxon>
        <taxon>Thermoproteota</taxon>
        <taxon>Thermoprotei</taxon>
        <taxon>Thermofilales</taxon>
        <taxon>Thermofilaceae</taxon>
        <taxon>Thermofilum</taxon>
    </lineage>
</organism>
<feature type="transmembrane region" description="Helical" evidence="5">
    <location>
        <begin position="249"/>
        <end position="270"/>
    </location>
</feature>
<dbReference type="GO" id="GO:0140359">
    <property type="term" value="F:ABC-type transporter activity"/>
    <property type="evidence" value="ECO:0007669"/>
    <property type="project" value="InterPro"/>
</dbReference>
<comment type="caution">
    <text evidence="7">The sequence shown here is derived from an EMBL/GenBank/DDBJ whole genome shotgun (WGS) entry which is preliminary data.</text>
</comment>
<dbReference type="Pfam" id="PF12698">
    <property type="entry name" value="ABC2_membrane_3"/>
    <property type="match status" value="1"/>
</dbReference>
<comment type="subcellular location">
    <subcellularLocation>
        <location evidence="1">Membrane</location>
        <topology evidence="1">Multi-pass membrane protein</topology>
    </subcellularLocation>
</comment>
<gene>
    <name evidence="7" type="ORF">ENN26_05615</name>
</gene>